<keyword evidence="4" id="KW-0049">Antioxidant</keyword>
<evidence type="ECO:0000256" key="4">
    <source>
        <dbReference type="ARBA" id="ARBA00022862"/>
    </source>
</evidence>
<dbReference type="EMBL" id="JARKIF010000003">
    <property type="protein sequence ID" value="KAJ7644188.1"/>
    <property type="molecule type" value="Genomic_DNA"/>
</dbReference>
<reference evidence="9" key="1">
    <citation type="submission" date="2023-03" db="EMBL/GenBank/DDBJ databases">
        <title>Massive genome expansion in bonnet fungi (Mycena s.s.) driven by repeated elements and novel gene families across ecological guilds.</title>
        <authorList>
            <consortium name="Lawrence Berkeley National Laboratory"/>
            <person name="Harder C.B."/>
            <person name="Miyauchi S."/>
            <person name="Viragh M."/>
            <person name="Kuo A."/>
            <person name="Thoen E."/>
            <person name="Andreopoulos B."/>
            <person name="Lu D."/>
            <person name="Skrede I."/>
            <person name="Drula E."/>
            <person name="Henrissat B."/>
            <person name="Morin E."/>
            <person name="Kohler A."/>
            <person name="Barry K."/>
            <person name="LaButti K."/>
            <person name="Morin E."/>
            <person name="Salamov A."/>
            <person name="Lipzen A."/>
            <person name="Mereny Z."/>
            <person name="Hegedus B."/>
            <person name="Baldrian P."/>
            <person name="Stursova M."/>
            <person name="Weitz H."/>
            <person name="Taylor A."/>
            <person name="Grigoriev I.V."/>
            <person name="Nagy L.G."/>
            <person name="Martin F."/>
            <person name="Kauserud H."/>
        </authorList>
    </citation>
    <scope>NUCLEOTIDE SEQUENCE</scope>
    <source>
        <strain evidence="9">9284</strain>
    </source>
</reference>
<evidence type="ECO:0000256" key="5">
    <source>
        <dbReference type="ARBA" id="ARBA00023002"/>
    </source>
</evidence>
<name>A0AAD7CB85_9AGAR</name>
<dbReference type="InterPro" id="IPR024134">
    <property type="entry name" value="SOD_Cu/Zn_/chaperone"/>
</dbReference>
<comment type="cofactor">
    <cofactor evidence="7">
        <name>Cu cation</name>
        <dbReference type="ChEBI" id="CHEBI:23378"/>
    </cofactor>
    <text evidence="7">Binds 1 copper ion per subunit.</text>
</comment>
<dbReference type="PROSITE" id="PS00087">
    <property type="entry name" value="SOD_CU_ZN_1"/>
    <property type="match status" value="1"/>
</dbReference>
<keyword evidence="6 7" id="KW-0186">Copper</keyword>
<comment type="catalytic activity">
    <reaction evidence="7">
        <text>2 superoxide + 2 H(+) = H2O2 + O2</text>
        <dbReference type="Rhea" id="RHEA:20696"/>
        <dbReference type="ChEBI" id="CHEBI:15378"/>
        <dbReference type="ChEBI" id="CHEBI:15379"/>
        <dbReference type="ChEBI" id="CHEBI:16240"/>
        <dbReference type="ChEBI" id="CHEBI:18421"/>
        <dbReference type="EC" id="1.15.1.1"/>
    </reaction>
</comment>
<dbReference type="GO" id="GO:0004784">
    <property type="term" value="F:superoxide dismutase activity"/>
    <property type="evidence" value="ECO:0007669"/>
    <property type="project" value="UniProtKB-EC"/>
</dbReference>
<dbReference type="InterPro" id="IPR018152">
    <property type="entry name" value="SOD_Cu/Zn_BS"/>
</dbReference>
<dbReference type="PROSITE" id="PS00332">
    <property type="entry name" value="SOD_CU_ZN_2"/>
    <property type="match status" value="1"/>
</dbReference>
<dbReference type="PANTHER" id="PTHR10003">
    <property type="entry name" value="SUPEROXIDE DISMUTASE CU-ZN -RELATED"/>
    <property type="match status" value="1"/>
</dbReference>
<comment type="similarity">
    <text evidence="1 7">Belongs to the Cu-Zn superoxide dismutase family.</text>
</comment>
<dbReference type="AlphaFoldDB" id="A0AAD7CB85"/>
<dbReference type="CDD" id="cd00305">
    <property type="entry name" value="Cu-Zn_Superoxide_Dismutase"/>
    <property type="match status" value="1"/>
</dbReference>
<keyword evidence="10" id="KW-1185">Reference proteome</keyword>
<proteinExistence type="inferred from homology"/>
<dbReference type="FunFam" id="2.60.40.200:FF:000001">
    <property type="entry name" value="Superoxide dismutase [Cu-Zn]"/>
    <property type="match status" value="1"/>
</dbReference>
<dbReference type="InterPro" id="IPR036423">
    <property type="entry name" value="SOD-like_Cu/Zn_dom_sf"/>
</dbReference>
<accession>A0AAD7CB85</accession>
<comment type="cofactor">
    <cofactor evidence="7">
        <name>Zn(2+)</name>
        <dbReference type="ChEBI" id="CHEBI:29105"/>
    </cofactor>
    <text evidence="7">Binds 1 zinc ion per subunit.</text>
</comment>
<dbReference type="Pfam" id="PF00080">
    <property type="entry name" value="Sod_Cu"/>
    <property type="match status" value="1"/>
</dbReference>
<dbReference type="Gene3D" id="2.60.40.200">
    <property type="entry name" value="Superoxide dismutase, copper/zinc binding domain"/>
    <property type="match status" value="1"/>
</dbReference>
<organism evidence="9 10">
    <name type="scientific">Roridomyces roridus</name>
    <dbReference type="NCBI Taxonomy" id="1738132"/>
    <lineage>
        <taxon>Eukaryota</taxon>
        <taxon>Fungi</taxon>
        <taxon>Dikarya</taxon>
        <taxon>Basidiomycota</taxon>
        <taxon>Agaricomycotina</taxon>
        <taxon>Agaricomycetes</taxon>
        <taxon>Agaricomycetidae</taxon>
        <taxon>Agaricales</taxon>
        <taxon>Marasmiineae</taxon>
        <taxon>Mycenaceae</taxon>
        <taxon>Roridomyces</taxon>
    </lineage>
</organism>
<evidence type="ECO:0000256" key="3">
    <source>
        <dbReference type="ARBA" id="ARBA00022833"/>
    </source>
</evidence>
<evidence type="ECO:0000256" key="2">
    <source>
        <dbReference type="ARBA" id="ARBA00022723"/>
    </source>
</evidence>
<evidence type="ECO:0000313" key="9">
    <source>
        <dbReference type="EMBL" id="KAJ7644188.1"/>
    </source>
</evidence>
<dbReference type="GO" id="GO:0005507">
    <property type="term" value="F:copper ion binding"/>
    <property type="evidence" value="ECO:0007669"/>
    <property type="project" value="InterPro"/>
</dbReference>
<evidence type="ECO:0000313" key="10">
    <source>
        <dbReference type="Proteomes" id="UP001221142"/>
    </source>
</evidence>
<sequence>MDYTPKQQKSTTRWWFLGAACLVTLVIVLSRSASKPDALPVVTKAVVVLKGSSSATGTVTFEQKDVASAVTVTGKLQGLDANAERGFHIHQFGDLTDGCLSAGPHFNPFAKNHGAPSDAERHVGDLGNIQTDGDGKATFSFEDSTISLNGPLSIVGRAVVLHAGTDDLGKGGDPESLKTGNAGARAACGTIGLAA</sequence>
<dbReference type="InterPro" id="IPR001424">
    <property type="entry name" value="SOD_Cu_Zn_dom"/>
</dbReference>
<comment type="caution">
    <text evidence="9">The sequence shown here is derived from an EMBL/GenBank/DDBJ whole genome shotgun (WGS) entry which is preliminary data.</text>
</comment>
<dbReference type="PRINTS" id="PR00068">
    <property type="entry name" value="CUZNDISMTASE"/>
</dbReference>
<evidence type="ECO:0000256" key="1">
    <source>
        <dbReference type="ARBA" id="ARBA00010457"/>
    </source>
</evidence>
<gene>
    <name evidence="9" type="ORF">FB45DRAFT_897173</name>
</gene>
<evidence type="ECO:0000256" key="7">
    <source>
        <dbReference type="RuleBase" id="RU000393"/>
    </source>
</evidence>
<keyword evidence="3 7" id="KW-0862">Zinc</keyword>
<evidence type="ECO:0000256" key="6">
    <source>
        <dbReference type="ARBA" id="ARBA00023008"/>
    </source>
</evidence>
<feature type="domain" description="Superoxide dismutase copper/zinc binding" evidence="8">
    <location>
        <begin position="56"/>
        <end position="191"/>
    </location>
</feature>
<protein>
    <recommendedName>
        <fullName evidence="7">Superoxide dismutase [Cu-Zn]</fullName>
        <ecNumber evidence="7">1.15.1.1</ecNumber>
    </recommendedName>
</protein>
<keyword evidence="2 7" id="KW-0479">Metal-binding</keyword>
<evidence type="ECO:0000259" key="8">
    <source>
        <dbReference type="Pfam" id="PF00080"/>
    </source>
</evidence>
<keyword evidence="5 7" id="KW-0560">Oxidoreductase</keyword>
<dbReference type="Proteomes" id="UP001221142">
    <property type="component" value="Unassembled WGS sequence"/>
</dbReference>
<dbReference type="EC" id="1.15.1.1" evidence="7"/>
<dbReference type="SUPFAM" id="SSF49329">
    <property type="entry name" value="Cu,Zn superoxide dismutase-like"/>
    <property type="match status" value="1"/>
</dbReference>
<comment type="function">
    <text evidence="7">Destroys radicals which are normally produced within the cells and which are toxic to biological systems.</text>
</comment>